<accession>A0ABQ8GUR7</accession>
<name>A0ABQ8GUR7_9PEZI</name>
<dbReference type="Proteomes" id="UP000774617">
    <property type="component" value="Unassembled WGS sequence"/>
</dbReference>
<dbReference type="EMBL" id="JAGTJR010000001">
    <property type="protein sequence ID" value="KAH7064998.1"/>
    <property type="molecule type" value="Genomic_DNA"/>
</dbReference>
<evidence type="ECO:0000313" key="1">
    <source>
        <dbReference type="EMBL" id="KAH7064998.1"/>
    </source>
</evidence>
<protein>
    <recommendedName>
        <fullName evidence="3">Transmembrane protein</fullName>
    </recommendedName>
</protein>
<sequence length="323" mass="35700">MRYQNQDFAVVSRAAFPTWNLKPHESSRPAAGREGACPVHSWLLRGFHSLSNRARHLPPQPLVALLSSCFISNPAGLPVPCAHGHTQRTPFSIAIIPSLPNRFESACVRQTAPFPSRHPGQHTFLFPFSPETLHARHVLVPQRRWKAFLRVLSYTTSAFLLYFCFFHRPLPCPCSGPSRITLFCLQSSWEHCPPCPSTAFNNFLTSHSRIFLVTNISSSSAKPHMQIDSPGGKTVGSRQRMPITLSTGSPRSVASPLHPSSSLSVFAGPGPFKRARFACVIPGNSTRRPALLPPPLLLLLRFQSGQPHPNPLVHIVKASRLRS</sequence>
<proteinExistence type="predicted"/>
<organism evidence="1 2">
    <name type="scientific">Macrophomina phaseolina</name>
    <dbReference type="NCBI Taxonomy" id="35725"/>
    <lineage>
        <taxon>Eukaryota</taxon>
        <taxon>Fungi</taxon>
        <taxon>Dikarya</taxon>
        <taxon>Ascomycota</taxon>
        <taxon>Pezizomycotina</taxon>
        <taxon>Dothideomycetes</taxon>
        <taxon>Dothideomycetes incertae sedis</taxon>
        <taxon>Botryosphaeriales</taxon>
        <taxon>Botryosphaeriaceae</taxon>
        <taxon>Macrophomina</taxon>
    </lineage>
</organism>
<reference evidence="1 2" key="1">
    <citation type="journal article" date="2021" name="Nat. Commun.">
        <title>Genetic determinants of endophytism in the Arabidopsis root mycobiome.</title>
        <authorList>
            <person name="Mesny F."/>
            <person name="Miyauchi S."/>
            <person name="Thiergart T."/>
            <person name="Pickel B."/>
            <person name="Atanasova L."/>
            <person name="Karlsson M."/>
            <person name="Huettel B."/>
            <person name="Barry K.W."/>
            <person name="Haridas S."/>
            <person name="Chen C."/>
            <person name="Bauer D."/>
            <person name="Andreopoulos W."/>
            <person name="Pangilinan J."/>
            <person name="LaButti K."/>
            <person name="Riley R."/>
            <person name="Lipzen A."/>
            <person name="Clum A."/>
            <person name="Drula E."/>
            <person name="Henrissat B."/>
            <person name="Kohler A."/>
            <person name="Grigoriev I.V."/>
            <person name="Martin F.M."/>
            <person name="Hacquard S."/>
        </authorList>
    </citation>
    <scope>NUCLEOTIDE SEQUENCE [LARGE SCALE GENOMIC DNA]</scope>
    <source>
        <strain evidence="1 2">MPI-SDFR-AT-0080</strain>
    </source>
</reference>
<keyword evidence="2" id="KW-1185">Reference proteome</keyword>
<evidence type="ECO:0008006" key="3">
    <source>
        <dbReference type="Google" id="ProtNLM"/>
    </source>
</evidence>
<evidence type="ECO:0000313" key="2">
    <source>
        <dbReference type="Proteomes" id="UP000774617"/>
    </source>
</evidence>
<gene>
    <name evidence="1" type="ORF">B0J12DRAFT_22163</name>
</gene>
<comment type="caution">
    <text evidence="1">The sequence shown here is derived from an EMBL/GenBank/DDBJ whole genome shotgun (WGS) entry which is preliminary data.</text>
</comment>